<dbReference type="EMBL" id="JAWDGP010007896">
    <property type="protein sequence ID" value="KAK3701304.1"/>
    <property type="molecule type" value="Genomic_DNA"/>
</dbReference>
<proteinExistence type="predicted"/>
<sequence length="185" mass="20091">METSGALKLLQELLEAEENNEDVIESDCEEYNNAVASVPSSLFPKTIIASLISRANSVLSNEESEHADSSIDDDGDDPDYVPSTKTSLITENDSFTVTENGSPSVKTNQNALVTRSPASRPSRSQDTDNTGPVPRPGTSQDNDTTGPALIDPVRARTTTGPAQTNPKKRQRKPDQWKKCKEEQNT</sequence>
<evidence type="ECO:0000313" key="3">
    <source>
        <dbReference type="EMBL" id="KAK3701304.1"/>
    </source>
</evidence>
<feature type="region of interest" description="Disordered" evidence="2">
    <location>
        <begin position="61"/>
        <end position="185"/>
    </location>
</feature>
<gene>
    <name evidence="3" type="ORF">RRG08_066796</name>
</gene>
<protein>
    <submittedName>
        <fullName evidence="3">Uncharacterized protein</fullName>
    </submittedName>
</protein>
<feature type="compositionally biased region" description="Polar residues" evidence="2">
    <location>
        <begin position="156"/>
        <end position="165"/>
    </location>
</feature>
<evidence type="ECO:0000256" key="1">
    <source>
        <dbReference type="SAM" id="Coils"/>
    </source>
</evidence>
<feature type="coiled-coil region" evidence="1">
    <location>
        <begin position="6"/>
        <end position="34"/>
    </location>
</feature>
<evidence type="ECO:0000313" key="4">
    <source>
        <dbReference type="Proteomes" id="UP001283361"/>
    </source>
</evidence>
<keyword evidence="1" id="KW-0175">Coiled coil</keyword>
<evidence type="ECO:0000256" key="2">
    <source>
        <dbReference type="SAM" id="MobiDB-lite"/>
    </source>
</evidence>
<accession>A0AAE0XPD5</accession>
<reference evidence="3" key="1">
    <citation type="journal article" date="2023" name="G3 (Bethesda)">
        <title>A reference genome for the long-term kleptoplast-retaining sea slug Elysia crispata morphotype clarki.</title>
        <authorList>
            <person name="Eastman K.E."/>
            <person name="Pendleton A.L."/>
            <person name="Shaikh M.A."/>
            <person name="Suttiyut T."/>
            <person name="Ogas R."/>
            <person name="Tomko P."/>
            <person name="Gavelis G."/>
            <person name="Widhalm J.R."/>
            <person name="Wisecaver J.H."/>
        </authorList>
    </citation>
    <scope>NUCLEOTIDE SEQUENCE</scope>
    <source>
        <strain evidence="3">ECLA1</strain>
    </source>
</reference>
<comment type="caution">
    <text evidence="3">The sequence shown here is derived from an EMBL/GenBank/DDBJ whole genome shotgun (WGS) entry which is preliminary data.</text>
</comment>
<feature type="compositionally biased region" description="Basic and acidic residues" evidence="2">
    <location>
        <begin position="172"/>
        <end position="185"/>
    </location>
</feature>
<organism evidence="3 4">
    <name type="scientific">Elysia crispata</name>
    <name type="common">lettuce slug</name>
    <dbReference type="NCBI Taxonomy" id="231223"/>
    <lineage>
        <taxon>Eukaryota</taxon>
        <taxon>Metazoa</taxon>
        <taxon>Spiralia</taxon>
        <taxon>Lophotrochozoa</taxon>
        <taxon>Mollusca</taxon>
        <taxon>Gastropoda</taxon>
        <taxon>Heterobranchia</taxon>
        <taxon>Euthyneura</taxon>
        <taxon>Panpulmonata</taxon>
        <taxon>Sacoglossa</taxon>
        <taxon>Placobranchoidea</taxon>
        <taxon>Plakobranchidae</taxon>
        <taxon>Elysia</taxon>
    </lineage>
</organism>
<dbReference type="Proteomes" id="UP001283361">
    <property type="component" value="Unassembled WGS sequence"/>
</dbReference>
<name>A0AAE0XPD5_9GAST</name>
<keyword evidence="4" id="KW-1185">Reference proteome</keyword>
<dbReference type="AlphaFoldDB" id="A0AAE0XPD5"/>
<feature type="compositionally biased region" description="Polar residues" evidence="2">
    <location>
        <begin position="83"/>
        <end position="130"/>
    </location>
</feature>
<feature type="compositionally biased region" description="Acidic residues" evidence="2">
    <location>
        <begin position="70"/>
        <end position="79"/>
    </location>
</feature>